<dbReference type="OrthoDB" id="9806164at2"/>
<dbReference type="InterPro" id="IPR011610">
    <property type="entry name" value="SAM_mthyl_Trfase_ML2640-like"/>
</dbReference>
<keyword evidence="6" id="KW-1185">Reference proteome</keyword>
<dbReference type="PANTHER" id="PTHR43619:SF2">
    <property type="entry name" value="S-ADENOSYL-L-METHIONINE-DEPENDENT METHYLTRANSFERASES SUPERFAMILY PROTEIN"/>
    <property type="match status" value="1"/>
</dbReference>
<dbReference type="Pfam" id="PF04072">
    <property type="entry name" value="LCM"/>
    <property type="match status" value="1"/>
</dbReference>
<dbReference type="SUPFAM" id="SSF53335">
    <property type="entry name" value="S-adenosyl-L-methionine-dependent methyltransferases"/>
    <property type="match status" value="1"/>
</dbReference>
<keyword evidence="3 5" id="KW-0808">Transferase</keyword>
<dbReference type="EMBL" id="CP013235">
    <property type="protein sequence ID" value="AMP09957.1"/>
    <property type="molecule type" value="Genomic_DNA"/>
</dbReference>
<comment type="function">
    <text evidence="4">Exhibits S-adenosyl-L-methionine-dependent methyltransferase activity.</text>
</comment>
<accession>A0A127PQI2</accession>
<keyword evidence="4" id="KW-0949">S-adenosyl-L-methionine</keyword>
<gene>
    <name evidence="5" type="ORF">CAter282_2203</name>
</gene>
<dbReference type="Gene3D" id="3.40.50.150">
    <property type="entry name" value="Vaccinia Virus protein VP39"/>
    <property type="match status" value="1"/>
</dbReference>
<evidence type="ECO:0000256" key="3">
    <source>
        <dbReference type="ARBA" id="ARBA00022679"/>
    </source>
</evidence>
<dbReference type="Proteomes" id="UP000071778">
    <property type="component" value="Chromosome"/>
</dbReference>
<dbReference type="AlphaFoldDB" id="A0A127PQI2"/>
<evidence type="ECO:0000256" key="2">
    <source>
        <dbReference type="ARBA" id="ARBA00022603"/>
    </source>
</evidence>
<proteinExistence type="inferred from homology"/>
<dbReference type="InterPro" id="IPR029063">
    <property type="entry name" value="SAM-dependent_MTases_sf"/>
</dbReference>
<reference evidence="5 6" key="1">
    <citation type="submission" date="2015-11" db="EMBL/GenBank/DDBJ databases">
        <title>Exploring the genomic traits of fungus-feeding bacterial genus Collimonas.</title>
        <authorList>
            <person name="Song C."/>
            <person name="Schmidt R."/>
            <person name="de Jager V."/>
            <person name="Krzyzanowska D."/>
            <person name="Jongedijk E."/>
            <person name="Cankar K."/>
            <person name="Beekwilder J."/>
            <person name="van Veen A."/>
            <person name="de Boer W."/>
            <person name="van Veen J.A."/>
            <person name="Garbeva P."/>
        </authorList>
    </citation>
    <scope>NUCLEOTIDE SEQUENCE [LARGE SCALE GENOMIC DNA]</scope>
    <source>
        <strain evidence="5 6">Ter282</strain>
    </source>
</reference>
<dbReference type="GO" id="GO:0032259">
    <property type="term" value="P:methylation"/>
    <property type="evidence" value="ECO:0007669"/>
    <property type="project" value="UniProtKB-KW"/>
</dbReference>
<comment type="similarity">
    <text evidence="1 4">Belongs to the UPF0677 family.</text>
</comment>
<dbReference type="InterPro" id="IPR007213">
    <property type="entry name" value="Ppm1/Ppm2/Tcmp"/>
</dbReference>
<dbReference type="NCBIfam" id="TIGR00027">
    <property type="entry name" value="mthyl_TIGR00027"/>
    <property type="match status" value="1"/>
</dbReference>
<keyword evidence="2 4" id="KW-0489">Methyltransferase</keyword>
<organism evidence="5 6">
    <name type="scientific">Collimonas arenae</name>
    <dbReference type="NCBI Taxonomy" id="279058"/>
    <lineage>
        <taxon>Bacteria</taxon>
        <taxon>Pseudomonadati</taxon>
        <taxon>Pseudomonadota</taxon>
        <taxon>Betaproteobacteria</taxon>
        <taxon>Burkholderiales</taxon>
        <taxon>Oxalobacteraceae</taxon>
        <taxon>Collimonas</taxon>
    </lineage>
</organism>
<evidence type="ECO:0000256" key="4">
    <source>
        <dbReference type="RuleBase" id="RU362030"/>
    </source>
</evidence>
<name>A0A127PQI2_9BURK</name>
<evidence type="ECO:0000313" key="5">
    <source>
        <dbReference type="EMBL" id="AMP09957.1"/>
    </source>
</evidence>
<protein>
    <recommendedName>
        <fullName evidence="4">S-adenosyl-L-methionine-dependent methyltransferase</fullName>
        <ecNumber evidence="4">2.1.1.-</ecNumber>
    </recommendedName>
</protein>
<evidence type="ECO:0000256" key="1">
    <source>
        <dbReference type="ARBA" id="ARBA00008138"/>
    </source>
</evidence>
<dbReference type="PANTHER" id="PTHR43619">
    <property type="entry name" value="S-ADENOSYL-L-METHIONINE-DEPENDENT METHYLTRANSFERASE YKTD-RELATED"/>
    <property type="match status" value="1"/>
</dbReference>
<dbReference type="RefSeq" id="WP_061533343.1">
    <property type="nucleotide sequence ID" value="NZ_CP013233.1"/>
</dbReference>
<dbReference type="PATRIC" id="fig|279058.17.peg.2373"/>
<sequence>MKEQEPSRTAFAAAAHRAIHQVVEKGKIFSDPLALTIVGMQAKDVQHEQELHIARRGIRLFIAARSSYAEAALARAVEQREVRQVVILGAGLDTFAYRSQLPGDTRIFEVDHPATQAWKRRRLEQVGIERPVSLIYAPVDFENDTLLDGLNAAGFDASRRTFFIWLGVVPYLTERAIDLTLEAIGSLIGGAEVVFDYSDPPSSFSKELLALHQERVARVAAVGEPFLSYFDPPALHEKLRKFGFREIDDVGARRLLSRYLEQPTTTAQPAKENSGPGSGGGHVLFAATKFT</sequence>
<dbReference type="GO" id="GO:0008168">
    <property type="term" value="F:methyltransferase activity"/>
    <property type="evidence" value="ECO:0007669"/>
    <property type="project" value="UniProtKB-UniRule"/>
</dbReference>
<evidence type="ECO:0000313" key="6">
    <source>
        <dbReference type="Proteomes" id="UP000071778"/>
    </source>
</evidence>
<dbReference type="EC" id="2.1.1.-" evidence="4"/>